<organism evidence="1 2">
    <name type="scientific">Gigaspora margarita</name>
    <dbReference type="NCBI Taxonomy" id="4874"/>
    <lineage>
        <taxon>Eukaryota</taxon>
        <taxon>Fungi</taxon>
        <taxon>Fungi incertae sedis</taxon>
        <taxon>Mucoromycota</taxon>
        <taxon>Glomeromycotina</taxon>
        <taxon>Glomeromycetes</taxon>
        <taxon>Diversisporales</taxon>
        <taxon>Gigasporaceae</taxon>
        <taxon>Gigaspora</taxon>
    </lineage>
</organism>
<evidence type="ECO:0000313" key="2">
    <source>
        <dbReference type="Proteomes" id="UP000789901"/>
    </source>
</evidence>
<accession>A0ABN7UBC5</accession>
<sequence length="50" mass="5395">MLIGFSNAKALNLLLDSFNITSNLAINSMIVVSCLILDAQQHLNSSYSPV</sequence>
<reference evidence="1 2" key="1">
    <citation type="submission" date="2021-06" db="EMBL/GenBank/DDBJ databases">
        <authorList>
            <person name="Kallberg Y."/>
            <person name="Tangrot J."/>
            <person name="Rosling A."/>
        </authorList>
    </citation>
    <scope>NUCLEOTIDE SEQUENCE [LARGE SCALE GENOMIC DNA]</scope>
    <source>
        <strain evidence="1 2">120-4 pot B 10/14</strain>
    </source>
</reference>
<dbReference type="Proteomes" id="UP000789901">
    <property type="component" value="Unassembled WGS sequence"/>
</dbReference>
<keyword evidence="2" id="KW-1185">Reference proteome</keyword>
<name>A0ABN7UBC5_GIGMA</name>
<protein>
    <submittedName>
        <fullName evidence="1">3999_t:CDS:1</fullName>
    </submittedName>
</protein>
<gene>
    <name evidence="1" type="ORF">GMARGA_LOCUS4751</name>
</gene>
<proteinExistence type="predicted"/>
<evidence type="ECO:0000313" key="1">
    <source>
        <dbReference type="EMBL" id="CAG8555245.1"/>
    </source>
</evidence>
<dbReference type="EMBL" id="CAJVQB010001907">
    <property type="protein sequence ID" value="CAG8555245.1"/>
    <property type="molecule type" value="Genomic_DNA"/>
</dbReference>
<comment type="caution">
    <text evidence="1">The sequence shown here is derived from an EMBL/GenBank/DDBJ whole genome shotgun (WGS) entry which is preliminary data.</text>
</comment>